<protein>
    <submittedName>
        <fullName evidence="4">AMP-binding enzyme family protein</fullName>
    </submittedName>
</protein>
<keyword evidence="2" id="KW-0436">Ligase</keyword>
<feature type="domain" description="AMP-dependent synthetase/ligase" evidence="3">
    <location>
        <begin position="3"/>
        <end position="79"/>
    </location>
</feature>
<sequence length="113" mass="11956">MRPDDAMIMFTGGTTGSPKMVPWTHDNIAGSLRGIIATYGLGPQDATVAVMPLFHGHGLMAALLSTLVSGERCCCRPAGGFLRTRSGTTCEPPGHLVHRGADHPPYPVGTQWD</sequence>
<dbReference type="PROSITE" id="PS00455">
    <property type="entry name" value="AMP_BINDING"/>
    <property type="match status" value="1"/>
</dbReference>
<dbReference type="PANTHER" id="PTHR43201">
    <property type="entry name" value="ACYL-COA SYNTHETASE"/>
    <property type="match status" value="1"/>
</dbReference>
<dbReference type="PATRIC" id="fig|1299334.3.peg.5740"/>
<comment type="caution">
    <text evidence="4">The sequence shown here is derived from an EMBL/GenBank/DDBJ whole genome shotgun (WGS) entry which is preliminary data.</text>
</comment>
<dbReference type="Pfam" id="PF00501">
    <property type="entry name" value="AMP-binding"/>
    <property type="match status" value="1"/>
</dbReference>
<proteinExistence type="inferred from homology"/>
<dbReference type="EMBL" id="JAOB01000058">
    <property type="protein sequence ID" value="EUA31155.1"/>
    <property type="molecule type" value="Genomic_DNA"/>
</dbReference>
<evidence type="ECO:0000313" key="4">
    <source>
        <dbReference type="EMBL" id="EUA31155.1"/>
    </source>
</evidence>
<gene>
    <name evidence="4" type="ORF">I553_0017</name>
</gene>
<comment type="similarity">
    <text evidence="1">Belongs to the ATP-dependent AMP-binding enzyme family.</text>
</comment>
<organism evidence="4">
    <name type="scientific">Mycobacterium xenopi 4042</name>
    <dbReference type="NCBI Taxonomy" id="1299334"/>
    <lineage>
        <taxon>Bacteria</taxon>
        <taxon>Bacillati</taxon>
        <taxon>Actinomycetota</taxon>
        <taxon>Actinomycetes</taxon>
        <taxon>Mycobacteriales</taxon>
        <taxon>Mycobacteriaceae</taxon>
        <taxon>Mycobacterium</taxon>
    </lineage>
</organism>
<name>X8AJV3_MYCXE</name>
<dbReference type="GO" id="GO:0006631">
    <property type="term" value="P:fatty acid metabolic process"/>
    <property type="evidence" value="ECO:0007669"/>
    <property type="project" value="TreeGrafter"/>
</dbReference>
<evidence type="ECO:0000259" key="3">
    <source>
        <dbReference type="Pfam" id="PF00501"/>
    </source>
</evidence>
<dbReference type="SUPFAM" id="SSF56801">
    <property type="entry name" value="Acetyl-CoA synthetase-like"/>
    <property type="match status" value="1"/>
</dbReference>
<dbReference type="AlphaFoldDB" id="X8AJV3"/>
<dbReference type="Gene3D" id="3.40.50.12780">
    <property type="entry name" value="N-terminal domain of ligase-like"/>
    <property type="match status" value="1"/>
</dbReference>
<accession>X8AJV3</accession>
<dbReference type="InterPro" id="IPR000873">
    <property type="entry name" value="AMP-dep_synth/lig_dom"/>
</dbReference>
<dbReference type="InterPro" id="IPR042099">
    <property type="entry name" value="ANL_N_sf"/>
</dbReference>
<evidence type="ECO:0000256" key="1">
    <source>
        <dbReference type="ARBA" id="ARBA00006432"/>
    </source>
</evidence>
<dbReference type="GO" id="GO:0031956">
    <property type="term" value="F:medium-chain fatty acid-CoA ligase activity"/>
    <property type="evidence" value="ECO:0007669"/>
    <property type="project" value="TreeGrafter"/>
</dbReference>
<reference evidence="4" key="1">
    <citation type="submission" date="2014-01" db="EMBL/GenBank/DDBJ databases">
        <authorList>
            <person name="Brown-Elliot B."/>
            <person name="Wallace R."/>
            <person name="Lenaerts A."/>
            <person name="Ordway D."/>
            <person name="DeGroote M.A."/>
            <person name="Parker T."/>
            <person name="Sizemore C."/>
            <person name="Tallon L.J."/>
            <person name="Sadzewicz L.K."/>
            <person name="Sengamalay N."/>
            <person name="Fraser C.M."/>
            <person name="Hine E."/>
            <person name="Shefchek K.A."/>
            <person name="Das S.P."/>
            <person name="Tettelin H."/>
        </authorList>
    </citation>
    <scope>NUCLEOTIDE SEQUENCE [LARGE SCALE GENOMIC DNA]</scope>
    <source>
        <strain evidence="4">4042</strain>
    </source>
</reference>
<dbReference type="InterPro" id="IPR020845">
    <property type="entry name" value="AMP-binding_CS"/>
</dbReference>
<evidence type="ECO:0000256" key="2">
    <source>
        <dbReference type="ARBA" id="ARBA00022598"/>
    </source>
</evidence>
<dbReference type="PANTHER" id="PTHR43201:SF5">
    <property type="entry name" value="MEDIUM-CHAIN ACYL-COA LIGASE ACSF2, MITOCHONDRIAL"/>
    <property type="match status" value="1"/>
</dbReference>